<sequence length="115" mass="12954">MLGGEGPLSSRTPLTYRSSASLTFADLHLCLASNEVLILFMSRQGSKSQTHPLIIPFPCGLSFSVRGSSTISKICRHLSLDTIVKYFGCHKYVQYYYPSFIVFEVQEENENLQVR</sequence>
<evidence type="ECO:0000313" key="2">
    <source>
        <dbReference type="Proteomes" id="UP000499080"/>
    </source>
</evidence>
<keyword evidence="2" id="KW-1185">Reference proteome</keyword>
<organism evidence="1 2">
    <name type="scientific">Araneus ventricosus</name>
    <name type="common">Orbweaver spider</name>
    <name type="synonym">Epeira ventricosa</name>
    <dbReference type="NCBI Taxonomy" id="182803"/>
    <lineage>
        <taxon>Eukaryota</taxon>
        <taxon>Metazoa</taxon>
        <taxon>Ecdysozoa</taxon>
        <taxon>Arthropoda</taxon>
        <taxon>Chelicerata</taxon>
        <taxon>Arachnida</taxon>
        <taxon>Araneae</taxon>
        <taxon>Araneomorphae</taxon>
        <taxon>Entelegynae</taxon>
        <taxon>Araneoidea</taxon>
        <taxon>Araneidae</taxon>
        <taxon>Araneus</taxon>
    </lineage>
</organism>
<protein>
    <submittedName>
        <fullName evidence="1">Uncharacterized protein</fullName>
    </submittedName>
</protein>
<gene>
    <name evidence="1" type="ORF">AVEN_102990_1</name>
</gene>
<proteinExistence type="predicted"/>
<evidence type="ECO:0000313" key="1">
    <source>
        <dbReference type="EMBL" id="GBL88317.1"/>
    </source>
</evidence>
<comment type="caution">
    <text evidence="1">The sequence shown here is derived from an EMBL/GenBank/DDBJ whole genome shotgun (WGS) entry which is preliminary data.</text>
</comment>
<reference evidence="1 2" key="1">
    <citation type="journal article" date="2019" name="Sci. Rep.">
        <title>Orb-weaving spider Araneus ventricosus genome elucidates the spidroin gene catalogue.</title>
        <authorList>
            <person name="Kono N."/>
            <person name="Nakamura H."/>
            <person name="Ohtoshi R."/>
            <person name="Moran D.A.P."/>
            <person name="Shinohara A."/>
            <person name="Yoshida Y."/>
            <person name="Fujiwara M."/>
            <person name="Mori M."/>
            <person name="Tomita M."/>
            <person name="Arakawa K."/>
        </authorList>
    </citation>
    <scope>NUCLEOTIDE SEQUENCE [LARGE SCALE GENOMIC DNA]</scope>
</reference>
<dbReference type="AlphaFoldDB" id="A0A4Y2B967"/>
<dbReference type="Proteomes" id="UP000499080">
    <property type="component" value="Unassembled WGS sequence"/>
</dbReference>
<name>A0A4Y2B967_ARAVE</name>
<accession>A0A4Y2B967</accession>
<dbReference type="EMBL" id="BGPR01000059">
    <property type="protein sequence ID" value="GBL88317.1"/>
    <property type="molecule type" value="Genomic_DNA"/>
</dbReference>